<dbReference type="GO" id="GO:0006656">
    <property type="term" value="P:phosphatidylcholine biosynthetic process"/>
    <property type="evidence" value="ECO:0007669"/>
    <property type="project" value="TreeGrafter"/>
</dbReference>
<evidence type="ECO:0000313" key="14">
    <source>
        <dbReference type="EMBL" id="GFR48508.1"/>
    </source>
</evidence>
<feature type="transmembrane region" description="Helical" evidence="13">
    <location>
        <begin position="121"/>
        <end position="142"/>
    </location>
</feature>
<evidence type="ECO:0000256" key="7">
    <source>
        <dbReference type="ARBA" id="ARBA00022989"/>
    </source>
</evidence>
<organism evidence="14 15">
    <name type="scientific">Astrephomene gubernaculifera</name>
    <dbReference type="NCBI Taxonomy" id="47775"/>
    <lineage>
        <taxon>Eukaryota</taxon>
        <taxon>Viridiplantae</taxon>
        <taxon>Chlorophyta</taxon>
        <taxon>core chlorophytes</taxon>
        <taxon>Chlorophyceae</taxon>
        <taxon>CS clade</taxon>
        <taxon>Chlamydomonadales</taxon>
        <taxon>Astrephomenaceae</taxon>
        <taxon>Astrephomene</taxon>
    </lineage>
</organism>
<dbReference type="GO" id="GO:0016746">
    <property type="term" value="F:acyltransferase activity"/>
    <property type="evidence" value="ECO:0007669"/>
    <property type="project" value="UniProtKB-KW"/>
</dbReference>
<keyword evidence="15" id="KW-1185">Reference proteome</keyword>
<dbReference type="GO" id="GO:0016020">
    <property type="term" value="C:membrane"/>
    <property type="evidence" value="ECO:0007669"/>
    <property type="project" value="UniProtKB-SubCell"/>
</dbReference>
<keyword evidence="12" id="KW-0012">Acyltransferase</keyword>
<comment type="subcellular location">
    <subcellularLocation>
        <location evidence="1">Membrane</location>
        <topology evidence="1">Multi-pass membrane protein</topology>
    </subcellularLocation>
</comment>
<keyword evidence="8" id="KW-0443">Lipid metabolism</keyword>
<evidence type="ECO:0000256" key="6">
    <source>
        <dbReference type="ARBA" id="ARBA00022692"/>
    </source>
</evidence>
<dbReference type="PANTHER" id="PTHR31201">
    <property type="entry name" value="OS01G0585100 PROTEIN"/>
    <property type="match status" value="1"/>
</dbReference>
<dbReference type="InterPro" id="IPR021261">
    <property type="entry name" value="GPCAT"/>
</dbReference>
<evidence type="ECO:0000256" key="12">
    <source>
        <dbReference type="ARBA" id="ARBA00023315"/>
    </source>
</evidence>
<dbReference type="AlphaFoldDB" id="A0AAD3DVA7"/>
<keyword evidence="9 13" id="KW-0472">Membrane</keyword>
<dbReference type="EMBL" id="BMAR01000024">
    <property type="protein sequence ID" value="GFR48508.1"/>
    <property type="molecule type" value="Genomic_DNA"/>
</dbReference>
<keyword evidence="10" id="KW-0594">Phospholipid biosynthesis</keyword>
<keyword evidence="4" id="KW-0444">Lipid biosynthesis</keyword>
<evidence type="ECO:0000256" key="3">
    <source>
        <dbReference type="ARBA" id="ARBA00019082"/>
    </source>
</evidence>
<evidence type="ECO:0000256" key="10">
    <source>
        <dbReference type="ARBA" id="ARBA00023209"/>
    </source>
</evidence>
<dbReference type="Pfam" id="PF10998">
    <property type="entry name" value="DUF2838"/>
    <property type="match status" value="1"/>
</dbReference>
<comment type="caution">
    <text evidence="14">The sequence shown here is derived from an EMBL/GenBank/DDBJ whole genome shotgun (WGS) entry which is preliminary data.</text>
</comment>
<protein>
    <recommendedName>
        <fullName evidence="3">Glycerophosphocholine acyltransferase 1</fullName>
    </recommendedName>
</protein>
<keyword evidence="6 13" id="KW-0812">Transmembrane</keyword>
<evidence type="ECO:0000256" key="5">
    <source>
        <dbReference type="ARBA" id="ARBA00022679"/>
    </source>
</evidence>
<sequence length="283" mass="29468">MGGQAIDVDQASARQAMHSASQKPVKRNNVGIHAFSCTAPVEGLPARNHGCGSPTSAALLDDIACGLASHGDSLFFTGGAVFLCLLNFILGFAPALCPLLYLLFAAVCLPYRVVNFTKRKWTFFLVDFCYFANIACCTFLILRPEDPRLEAAVYVLCEGPLAAALIAWQCAWLLGSPDHAISVLIHQLPGLALFCHRFLAHTRRPLLLLTQIASALLSPQPTSPQDGATRLALAIGVARGRVTCPAGAGDTCLTAADSSGSSGGDGVGVEGITAGAATAGVCE</sequence>
<dbReference type="PANTHER" id="PTHR31201:SF1">
    <property type="entry name" value="GLYCEROPHOSPHOCHOLINE ACYLTRANSFERASE 1"/>
    <property type="match status" value="1"/>
</dbReference>
<keyword evidence="5" id="KW-0808">Transferase</keyword>
<evidence type="ECO:0000256" key="9">
    <source>
        <dbReference type="ARBA" id="ARBA00023136"/>
    </source>
</evidence>
<evidence type="ECO:0000256" key="11">
    <source>
        <dbReference type="ARBA" id="ARBA00023264"/>
    </source>
</evidence>
<evidence type="ECO:0000256" key="8">
    <source>
        <dbReference type="ARBA" id="ARBA00023098"/>
    </source>
</evidence>
<gene>
    <name evidence="14" type="ORF">Agub_g10172</name>
</gene>
<evidence type="ECO:0000256" key="4">
    <source>
        <dbReference type="ARBA" id="ARBA00022516"/>
    </source>
</evidence>
<dbReference type="Proteomes" id="UP001054857">
    <property type="component" value="Unassembled WGS sequence"/>
</dbReference>
<feature type="transmembrane region" description="Helical" evidence="13">
    <location>
        <begin position="74"/>
        <end position="101"/>
    </location>
</feature>
<keyword evidence="11" id="KW-1208">Phospholipid metabolism</keyword>
<evidence type="ECO:0000256" key="1">
    <source>
        <dbReference type="ARBA" id="ARBA00004141"/>
    </source>
</evidence>
<proteinExistence type="inferred from homology"/>
<accession>A0AAD3DVA7</accession>
<evidence type="ECO:0000313" key="15">
    <source>
        <dbReference type="Proteomes" id="UP001054857"/>
    </source>
</evidence>
<evidence type="ECO:0000256" key="13">
    <source>
        <dbReference type="SAM" id="Phobius"/>
    </source>
</evidence>
<reference evidence="14 15" key="1">
    <citation type="journal article" date="2021" name="Sci. Rep.">
        <title>Genome sequencing of the multicellular alga Astrephomene provides insights into convergent evolution of germ-soma differentiation.</title>
        <authorList>
            <person name="Yamashita S."/>
            <person name="Yamamoto K."/>
            <person name="Matsuzaki R."/>
            <person name="Suzuki S."/>
            <person name="Yamaguchi H."/>
            <person name="Hirooka S."/>
            <person name="Minakuchi Y."/>
            <person name="Miyagishima S."/>
            <person name="Kawachi M."/>
            <person name="Toyoda A."/>
            <person name="Nozaki H."/>
        </authorList>
    </citation>
    <scope>NUCLEOTIDE SEQUENCE [LARGE SCALE GENOMIC DNA]</scope>
    <source>
        <strain evidence="14 15">NIES-4017</strain>
    </source>
</reference>
<evidence type="ECO:0000256" key="2">
    <source>
        <dbReference type="ARBA" id="ARBA00006675"/>
    </source>
</evidence>
<keyword evidence="7 13" id="KW-1133">Transmembrane helix</keyword>
<name>A0AAD3DVA7_9CHLO</name>
<comment type="similarity">
    <text evidence="2">Belongs to the GPC1 family.</text>
</comment>